<reference evidence="1" key="1">
    <citation type="submission" date="2022-05" db="EMBL/GenBank/DDBJ databases">
        <title>A methanotrophic Mycobacterium dominates a cave microbial ecosystem.</title>
        <authorList>
            <person name="Van Spanning R.J.M."/>
            <person name="Guan Q."/>
            <person name="Melkonian C."/>
            <person name="Gallant J."/>
            <person name="Polerecky L."/>
            <person name="Flot J.-F."/>
            <person name="Brandt B.W."/>
            <person name="Braster M."/>
            <person name="Iturbe Espinoza P."/>
            <person name="Aerts J."/>
            <person name="Meima-Franke M."/>
            <person name="Piersma S.R."/>
            <person name="Bunduc C."/>
            <person name="Ummels R."/>
            <person name="Pain A."/>
            <person name="Fleming E.J."/>
            <person name="van der Wel N."/>
            <person name="Gherman V.D."/>
            <person name="Sarbu S.M."/>
            <person name="Bodelier P.L.E."/>
            <person name="Bitter W."/>
        </authorList>
    </citation>
    <scope>NUCLEOTIDE SEQUENCE</scope>
    <source>
        <strain evidence="1">Sulfur Cave</strain>
        <plasmid evidence="1">unnamed</plasmid>
    </source>
</reference>
<proteinExistence type="predicted"/>
<keyword evidence="1" id="KW-0614">Plasmid</keyword>
<sequence>MGNDERVTEHAFVETDNRSRAVLPGRPNQRFLMRENPDGSVLLQPAQLVTDAQREYDTDPTLRDLLARAAASPTVRKNRARKA</sequence>
<evidence type="ECO:0000313" key="2">
    <source>
        <dbReference type="Proteomes" id="UP001056610"/>
    </source>
</evidence>
<dbReference type="Proteomes" id="UP001056610">
    <property type="component" value="Plasmid unnamed"/>
</dbReference>
<geneLocation type="plasmid" evidence="1 2">
    <name>unnamed</name>
</geneLocation>
<keyword evidence="2" id="KW-1185">Reference proteome</keyword>
<dbReference type="RefSeq" id="WP_249763493.1">
    <property type="nucleotide sequence ID" value="NZ_CP097321.1"/>
</dbReference>
<organism evidence="1 2">
    <name type="scientific">Candidatus Mycobacterium methanotrophicum</name>
    <dbReference type="NCBI Taxonomy" id="2943498"/>
    <lineage>
        <taxon>Bacteria</taxon>
        <taxon>Bacillati</taxon>
        <taxon>Actinomycetota</taxon>
        <taxon>Actinomycetes</taxon>
        <taxon>Mycobacteriales</taxon>
        <taxon>Mycobacteriaceae</taxon>
        <taxon>Mycobacterium</taxon>
    </lineage>
</organism>
<protein>
    <submittedName>
        <fullName evidence="1">Uncharacterized protein</fullName>
    </submittedName>
</protein>
<name>A0ABY4QU03_9MYCO</name>
<evidence type="ECO:0000313" key="1">
    <source>
        <dbReference type="EMBL" id="UQX13464.1"/>
    </source>
</evidence>
<gene>
    <name evidence="1" type="ORF">M5I08_24995</name>
</gene>
<accession>A0ABY4QU03</accession>
<dbReference type="EMBL" id="CP097321">
    <property type="protein sequence ID" value="UQX13464.1"/>
    <property type="molecule type" value="Genomic_DNA"/>
</dbReference>